<dbReference type="InterPro" id="IPR026564">
    <property type="entry name" value="Transcrip_reg_TACO1-like_dom3"/>
</dbReference>
<feature type="domain" description="TACO1/YebC-like N-terminal" evidence="4">
    <location>
        <begin position="39"/>
        <end position="109"/>
    </location>
</feature>
<organism evidence="5">
    <name type="scientific">Diacronema lutheri</name>
    <name type="common">Unicellular marine alga</name>
    <name type="synonym">Monochrysis lutheri</name>
    <dbReference type="NCBI Taxonomy" id="2081491"/>
    <lineage>
        <taxon>Eukaryota</taxon>
        <taxon>Haptista</taxon>
        <taxon>Haptophyta</taxon>
        <taxon>Pavlovophyceae</taxon>
        <taxon>Pavlovales</taxon>
        <taxon>Pavlovaceae</taxon>
        <taxon>Diacronema</taxon>
    </lineage>
</organism>
<reference evidence="5" key="1">
    <citation type="submission" date="2021-01" db="EMBL/GenBank/DDBJ databases">
        <authorList>
            <person name="Corre E."/>
            <person name="Pelletier E."/>
            <person name="Niang G."/>
            <person name="Scheremetjew M."/>
            <person name="Finn R."/>
            <person name="Kale V."/>
            <person name="Holt S."/>
            <person name="Cochrane G."/>
            <person name="Meng A."/>
            <person name="Brown T."/>
            <person name="Cohen L."/>
        </authorList>
    </citation>
    <scope>NUCLEOTIDE SEQUENCE</scope>
    <source>
        <strain evidence="5">RCC1537</strain>
    </source>
</reference>
<dbReference type="PANTHER" id="PTHR12532">
    <property type="entry name" value="TRANSLATIONAL ACTIVATOR OF CYTOCHROME C OXIDASE 1"/>
    <property type="match status" value="1"/>
</dbReference>
<evidence type="ECO:0000313" key="5">
    <source>
        <dbReference type="EMBL" id="CAD8274695.1"/>
    </source>
</evidence>
<evidence type="ECO:0000259" key="4">
    <source>
        <dbReference type="Pfam" id="PF20772"/>
    </source>
</evidence>
<dbReference type="SUPFAM" id="SSF75625">
    <property type="entry name" value="YebC-like"/>
    <property type="match status" value="1"/>
</dbReference>
<dbReference type="GO" id="GO:0005737">
    <property type="term" value="C:cytoplasm"/>
    <property type="evidence" value="ECO:0007669"/>
    <property type="project" value="UniProtKB-ARBA"/>
</dbReference>
<comment type="similarity">
    <text evidence="1">Belongs to the TACO1 family.</text>
</comment>
<dbReference type="InterPro" id="IPR029072">
    <property type="entry name" value="YebC-like"/>
</dbReference>
<feature type="domain" description="TACO1/YebC-like second and third" evidence="3">
    <location>
        <begin position="115"/>
        <end position="280"/>
    </location>
</feature>
<evidence type="ECO:0000256" key="2">
    <source>
        <dbReference type="SAM" id="SignalP"/>
    </source>
</evidence>
<name>A0A7R9YMC0_DIALT</name>
<evidence type="ECO:0000256" key="1">
    <source>
        <dbReference type="ARBA" id="ARBA00008724"/>
    </source>
</evidence>
<proteinExistence type="inferred from homology"/>
<dbReference type="InterPro" id="IPR017856">
    <property type="entry name" value="Integrase-like_N"/>
</dbReference>
<dbReference type="EMBL" id="HBEB01014039">
    <property type="protein sequence ID" value="CAD8274695.1"/>
    <property type="molecule type" value="Transcribed_RNA"/>
</dbReference>
<dbReference type="InterPro" id="IPR049083">
    <property type="entry name" value="TACO1_YebC_N"/>
</dbReference>
<accession>A0A7R9YMC0</accession>
<feature type="signal peptide" evidence="2">
    <location>
        <begin position="1"/>
        <end position="17"/>
    </location>
</feature>
<dbReference type="Gene3D" id="3.30.70.980">
    <property type="match status" value="2"/>
</dbReference>
<dbReference type="HAMAP" id="MF_00693">
    <property type="entry name" value="Transcrip_reg_TACO1"/>
    <property type="match status" value="1"/>
</dbReference>
<gene>
    <name evidence="5" type="ORF">PLUT1463_LOCUS9011</name>
</gene>
<feature type="chain" id="PRO_5030717045" evidence="2">
    <location>
        <begin position="18"/>
        <end position="282"/>
    </location>
</feature>
<dbReference type="Pfam" id="PF20772">
    <property type="entry name" value="TACO1_YebC_N"/>
    <property type="match status" value="1"/>
</dbReference>
<evidence type="ECO:0000259" key="3">
    <source>
        <dbReference type="Pfam" id="PF01709"/>
    </source>
</evidence>
<protein>
    <submittedName>
        <fullName evidence="5">Uncharacterized protein</fullName>
    </submittedName>
</protein>
<sequence>MVSRFFALACLVAGAQAMRPMALARRAAQPRARPVLMGRRFENNKLKMAKTQAQYAKKASYIGKKVVVAVKAGGDDPSINRALAAIIREAMSLDVPKDVIDRNIKRASESTTSDYKELTYEAYGFGGVGLIVNVLSDNNNRAAADVNTAVSKTGCKIASPGSVAFNFALRGRLCVSAELDEERALDLAIEAGCEGDVELQAPDPDGRGDPAAVKAVVLTSPAEVGMMQAALQAAGLDCSSSLVHVPNSLVEVSEEDEAANFRCIDRLEELDDVAFVEHNMAL</sequence>
<dbReference type="PANTHER" id="PTHR12532:SF0">
    <property type="entry name" value="TRANSLATIONAL ACTIVATOR OF CYTOCHROME C OXIDASE 1"/>
    <property type="match status" value="1"/>
</dbReference>
<dbReference type="Gene3D" id="1.10.10.200">
    <property type="match status" value="1"/>
</dbReference>
<dbReference type="InterPro" id="IPR048300">
    <property type="entry name" value="TACO1_YebC-like_2nd/3rd_dom"/>
</dbReference>
<dbReference type="Pfam" id="PF01709">
    <property type="entry name" value="Transcrip_reg"/>
    <property type="match status" value="1"/>
</dbReference>
<dbReference type="AlphaFoldDB" id="A0A7R9YMC0"/>
<dbReference type="InterPro" id="IPR002876">
    <property type="entry name" value="Transcrip_reg_TACO1-like"/>
</dbReference>
<keyword evidence="2" id="KW-0732">Signal</keyword>